<protein>
    <submittedName>
        <fullName evidence="1">Uncharacterized protein</fullName>
    </submittedName>
</protein>
<accession>A0ABY9QER7</accession>
<evidence type="ECO:0000313" key="1">
    <source>
        <dbReference type="EMBL" id="WMV76512.1"/>
    </source>
</evidence>
<sequence>MLAAGEQTAFFVCGNKLRLLAAKRDCVYFYPQVVDNVEKMRKHHKYKENKYTTVFAQKKNFFVDNVEKLVNNLYFIGVIVNCFVDNVTNLKTARQNNGRAIG</sequence>
<evidence type="ECO:0000313" key="2">
    <source>
        <dbReference type="Proteomes" id="UP001297580"/>
    </source>
</evidence>
<proteinExistence type="predicted"/>
<name>A0ABY9QER7_GEOTD</name>
<dbReference type="Proteomes" id="UP001297580">
    <property type="component" value="Chromosome"/>
</dbReference>
<reference evidence="1 2" key="1">
    <citation type="submission" date="2023-08" db="EMBL/GenBank/DDBJ databases">
        <title>Complete genome sequence of Geobacillus thermodenitrificans K1041, a genetically tractable strain representative of the genus Geobacillus.</title>
        <authorList>
            <person name="Kani S."/>
            <person name="Suzuki H."/>
        </authorList>
    </citation>
    <scope>NUCLEOTIDE SEQUENCE [LARGE SCALE GENOMIC DNA]</scope>
    <source>
        <strain evidence="1 2">K1041</strain>
    </source>
</reference>
<dbReference type="EMBL" id="CP133461">
    <property type="protein sequence ID" value="WMV76512.1"/>
    <property type="molecule type" value="Genomic_DNA"/>
</dbReference>
<gene>
    <name evidence="1" type="ORF">HSX42_01405</name>
</gene>
<dbReference type="GeneID" id="87622183"/>
<dbReference type="RefSeq" id="WP_008882024.1">
    <property type="nucleotide sequence ID" value="NZ_CP017690.1"/>
</dbReference>
<keyword evidence="2" id="KW-1185">Reference proteome</keyword>
<organism evidence="1 2">
    <name type="scientific">Geobacillus thermodenitrificans</name>
    <dbReference type="NCBI Taxonomy" id="33940"/>
    <lineage>
        <taxon>Bacteria</taxon>
        <taxon>Bacillati</taxon>
        <taxon>Bacillota</taxon>
        <taxon>Bacilli</taxon>
        <taxon>Bacillales</taxon>
        <taxon>Anoxybacillaceae</taxon>
        <taxon>Geobacillus</taxon>
    </lineage>
</organism>